<evidence type="ECO:0000256" key="2">
    <source>
        <dbReference type="ARBA" id="ARBA00022729"/>
    </source>
</evidence>
<dbReference type="SUPFAM" id="SSF69318">
    <property type="entry name" value="Integrin alpha N-terminal domain"/>
    <property type="match status" value="1"/>
</dbReference>
<dbReference type="Gene3D" id="1.10.1280.10">
    <property type="entry name" value="Di-copper center containing domain from catechol oxidase"/>
    <property type="match status" value="1"/>
</dbReference>
<keyword evidence="1" id="KW-0479">Metal-binding</keyword>
<sequence>MIDLTGDGRADIAGFGDAGVHTAPASGGGAFSAPRLARAEFGYAAGWRADRHPRLFADLTGDGRPDIVGFGEDGVTVARNNGDGTFAASRLVVPDLGYTAGGWRVERNPRFAVDLTGDGRADLVGFGDDGVVTALGNGDGTFTVPRLVLADLAVEAGGWRVERHPRFVIDLTGDGRADIVAFGDEGVVVAQGNGDGTFAPPKLVLAAFGFDAGGWRTTRHERTLADVTGDGRPDIVGFGEDGVWVALNDGAGGFGPARRVLDDFAIGAGGWLPDRHPRLLADVTGDGRADIVGFGDAGVRIARSNGDGTFARPALALTGFGYRAGDWRTDRHPRFAVDLTGDGRADLVGFGEDGVWTAPNAGDGTFRTVRVRRDAWDLPAWDPVLLFYARAVRAMQSRPISDPTSWSYQAAVHGRNGSTPSGADWNLCQHGSWHFLPWHRGYLHWFEQIVRAEVVRQGGPADWALPYWDYSTPARAALPPAFRERTLPDGTANPLFVSQRVAGINAGGRLPASATGSTNAMRTTVFTPNFGGGRTSPQHFFNAYGELEFTPHNDVHSLIGGLMGDPNQAALDPIFWLHHANVDRLWTVWLRLGGGRANPADAAWRNQSWVFRDASGNRVTTTTGALLDTDRDLGYVYQDGIGLAPAAPEAVSAAAVAEPELVGASDRPVELAGLATAVDVPIDARSAVLESLAARTADTESAAAPQVFLNLEDIVAETNPELVYEVFVRPLGDARAVPHYVGNVSFFGIEHNGPRGDAPHGFRRTFDITDWVAAQGGAVPGAAVSFRPITLASPESSPELSAAAEVAEVAAVRVGRVSIFYTP</sequence>
<evidence type="ECO:0000313" key="7">
    <source>
        <dbReference type="Proteomes" id="UP001240984"/>
    </source>
</evidence>
<dbReference type="InterPro" id="IPR028994">
    <property type="entry name" value="Integrin_alpha_N"/>
</dbReference>
<dbReference type="InterPro" id="IPR008922">
    <property type="entry name" value="Di-copper_centre_dom_sf"/>
</dbReference>
<dbReference type="PANTHER" id="PTHR11474">
    <property type="entry name" value="TYROSINASE FAMILY MEMBER"/>
    <property type="match status" value="1"/>
</dbReference>
<dbReference type="PRINTS" id="PR00092">
    <property type="entry name" value="TYROSINASE"/>
</dbReference>
<accession>A0ABT9MUW6</accession>
<keyword evidence="2" id="KW-0732">Signal</keyword>
<dbReference type="Gene3D" id="2.40.128.340">
    <property type="match status" value="1"/>
</dbReference>
<name>A0ABT9MUW6_9ACTN</name>
<organism evidence="6 7">
    <name type="scientific">Catenuloplanes nepalensis</name>
    <dbReference type="NCBI Taxonomy" id="587533"/>
    <lineage>
        <taxon>Bacteria</taxon>
        <taxon>Bacillati</taxon>
        <taxon>Actinomycetota</taxon>
        <taxon>Actinomycetes</taxon>
        <taxon>Micromonosporales</taxon>
        <taxon>Micromonosporaceae</taxon>
        <taxon>Catenuloplanes</taxon>
    </lineage>
</organism>
<protein>
    <recommendedName>
        <fullName evidence="4 5">Tyrosinase copper-binding domain-containing protein</fullName>
    </recommendedName>
</protein>
<dbReference type="SUPFAM" id="SSF48056">
    <property type="entry name" value="Di-copper centre-containing domain"/>
    <property type="match status" value="1"/>
</dbReference>
<dbReference type="InterPro" id="IPR050316">
    <property type="entry name" value="Tyrosinase/Hemocyanin"/>
</dbReference>
<dbReference type="Proteomes" id="UP001240984">
    <property type="component" value="Unassembled WGS sequence"/>
</dbReference>
<keyword evidence="3" id="KW-0186">Copper</keyword>
<dbReference type="PROSITE" id="PS00498">
    <property type="entry name" value="TYROSINASE_2"/>
    <property type="match status" value="1"/>
</dbReference>
<keyword evidence="7" id="KW-1185">Reference proteome</keyword>
<evidence type="ECO:0000259" key="4">
    <source>
        <dbReference type="PROSITE" id="PS00497"/>
    </source>
</evidence>
<comment type="caution">
    <text evidence="6">The sequence shown here is derived from an EMBL/GenBank/DDBJ whole genome shotgun (WGS) entry which is preliminary data.</text>
</comment>
<dbReference type="InterPro" id="IPR002227">
    <property type="entry name" value="Tyrosinase_Cu-bd"/>
</dbReference>
<dbReference type="Pfam" id="PF25271">
    <property type="entry name" value="DUF7868"/>
    <property type="match status" value="1"/>
</dbReference>
<dbReference type="PANTHER" id="PTHR11474:SF76">
    <property type="entry name" value="SHKT DOMAIN-CONTAINING PROTEIN"/>
    <property type="match status" value="1"/>
</dbReference>
<reference evidence="6 7" key="1">
    <citation type="submission" date="2023-07" db="EMBL/GenBank/DDBJ databases">
        <title>Sequencing the genomes of 1000 actinobacteria strains.</title>
        <authorList>
            <person name="Klenk H.-P."/>
        </authorList>
    </citation>
    <scope>NUCLEOTIDE SEQUENCE [LARGE SCALE GENOMIC DNA]</scope>
    <source>
        <strain evidence="6 7">DSM 44710</strain>
    </source>
</reference>
<dbReference type="InterPro" id="IPR013517">
    <property type="entry name" value="FG-GAP"/>
</dbReference>
<dbReference type="RefSeq" id="WP_306830880.1">
    <property type="nucleotide sequence ID" value="NZ_JAUSRA010000001.1"/>
</dbReference>
<feature type="domain" description="Tyrosinase copper-binding" evidence="4">
    <location>
        <begin position="430"/>
        <end position="447"/>
    </location>
</feature>
<proteinExistence type="predicted"/>
<evidence type="ECO:0000256" key="3">
    <source>
        <dbReference type="ARBA" id="ARBA00023008"/>
    </source>
</evidence>
<evidence type="ECO:0000256" key="1">
    <source>
        <dbReference type="ARBA" id="ARBA00022723"/>
    </source>
</evidence>
<dbReference type="Pfam" id="PF00264">
    <property type="entry name" value="Tyrosinase"/>
    <property type="match status" value="1"/>
</dbReference>
<dbReference type="EMBL" id="JAUSRA010000001">
    <property type="protein sequence ID" value="MDP9795239.1"/>
    <property type="molecule type" value="Genomic_DNA"/>
</dbReference>
<dbReference type="Pfam" id="PF13517">
    <property type="entry name" value="FG-GAP_3"/>
    <property type="match status" value="1"/>
</dbReference>
<gene>
    <name evidence="6" type="ORF">J2S43_003751</name>
</gene>
<dbReference type="InterPro" id="IPR057190">
    <property type="entry name" value="DUF7868"/>
</dbReference>
<dbReference type="PROSITE" id="PS00497">
    <property type="entry name" value="TYROSINASE_1"/>
    <property type="match status" value="1"/>
</dbReference>
<evidence type="ECO:0000259" key="5">
    <source>
        <dbReference type="PROSITE" id="PS00498"/>
    </source>
</evidence>
<evidence type="ECO:0000313" key="6">
    <source>
        <dbReference type="EMBL" id="MDP9795239.1"/>
    </source>
</evidence>
<feature type="domain" description="Tyrosinase copper-binding" evidence="5">
    <location>
        <begin position="572"/>
        <end position="583"/>
    </location>
</feature>